<dbReference type="PRINTS" id="PR00702">
    <property type="entry name" value="ACRIFLAVINRP"/>
</dbReference>
<feature type="transmembrane region" description="Helical" evidence="1">
    <location>
        <begin position="369"/>
        <end position="387"/>
    </location>
</feature>
<name>A0A363UQA2_9GAMM</name>
<dbReference type="Gene3D" id="3.30.70.1320">
    <property type="entry name" value="Multidrug efflux transporter AcrB pore domain like"/>
    <property type="match status" value="1"/>
</dbReference>
<dbReference type="RefSeq" id="WP_109718551.1">
    <property type="nucleotide sequence ID" value="NZ_QEQK01000001.1"/>
</dbReference>
<dbReference type="AlphaFoldDB" id="A0A363UQA2"/>
<evidence type="ECO:0000313" key="2">
    <source>
        <dbReference type="EMBL" id="PWN57695.1"/>
    </source>
</evidence>
<dbReference type="Gene3D" id="1.20.1640.10">
    <property type="entry name" value="Multidrug efflux transporter AcrB transmembrane domain"/>
    <property type="match status" value="2"/>
</dbReference>
<keyword evidence="3" id="KW-1185">Reference proteome</keyword>
<dbReference type="GO" id="GO:0005886">
    <property type="term" value="C:plasma membrane"/>
    <property type="evidence" value="ECO:0007669"/>
    <property type="project" value="TreeGrafter"/>
</dbReference>
<dbReference type="SUPFAM" id="SSF82866">
    <property type="entry name" value="Multidrug efflux transporter AcrB transmembrane domain"/>
    <property type="match status" value="2"/>
</dbReference>
<proteinExistence type="predicted"/>
<dbReference type="Gene3D" id="3.30.70.1430">
    <property type="entry name" value="Multidrug efflux transporter AcrB pore domain"/>
    <property type="match status" value="2"/>
</dbReference>
<keyword evidence="1" id="KW-1133">Transmembrane helix</keyword>
<feature type="transmembrane region" description="Helical" evidence="1">
    <location>
        <begin position="987"/>
        <end position="1006"/>
    </location>
</feature>
<feature type="transmembrane region" description="Helical" evidence="1">
    <location>
        <begin position="20"/>
        <end position="42"/>
    </location>
</feature>
<organism evidence="2 3">
    <name type="scientific">Abyssibacter profundi</name>
    <dbReference type="NCBI Taxonomy" id="2182787"/>
    <lineage>
        <taxon>Bacteria</taxon>
        <taxon>Pseudomonadati</taxon>
        <taxon>Pseudomonadota</taxon>
        <taxon>Gammaproteobacteria</taxon>
        <taxon>Chromatiales</taxon>
        <taxon>Oceanococcaceae</taxon>
        <taxon>Abyssibacter</taxon>
    </lineage>
</organism>
<evidence type="ECO:0000256" key="1">
    <source>
        <dbReference type="SAM" id="Phobius"/>
    </source>
</evidence>
<dbReference type="OrthoDB" id="5287122at2"/>
<dbReference type="PANTHER" id="PTHR32063">
    <property type="match status" value="1"/>
</dbReference>
<feature type="transmembrane region" description="Helical" evidence="1">
    <location>
        <begin position="915"/>
        <end position="935"/>
    </location>
</feature>
<evidence type="ECO:0000313" key="3">
    <source>
        <dbReference type="Proteomes" id="UP000251800"/>
    </source>
</evidence>
<keyword evidence="1" id="KW-0472">Membrane</keyword>
<comment type="caution">
    <text evidence="2">The sequence shown here is derived from an EMBL/GenBank/DDBJ whole genome shotgun (WGS) entry which is preliminary data.</text>
</comment>
<feature type="transmembrane region" description="Helical" evidence="1">
    <location>
        <begin position="888"/>
        <end position="908"/>
    </location>
</feature>
<dbReference type="Gene3D" id="3.30.70.1440">
    <property type="entry name" value="Multidrug efflux transporter AcrB pore domain"/>
    <property type="match status" value="1"/>
</dbReference>
<feature type="transmembrane region" description="Helical" evidence="1">
    <location>
        <begin position="441"/>
        <end position="462"/>
    </location>
</feature>
<sequence length="1068" mass="116333">MSATGPASSRPAWLTGPLAWMAANPVAANLLMLVLLIGGWIIGSGVKQEVFPEFDADIVTIDIAYPGASPEEVEQGVILAVEDAVRSIDGVKTVESSSYEGAGVVIAEIVTGSNANKITSDIKNAVDRITSFPEDAERPITSLIAIKAKVISLILHGETDLATLRELAERARTDLLNRNDITEVVLTNAPPREISIEVPSSALHAYGLSLPEIADRIQAYAVELPGGAIRTEGGEVLVRLDERRKFADEFLDIPLRTSRDGSVLTLGDIAELRDGFSDNSYLKTTFNGRPAVTLEVFRVGEQTPISVSAAVREYADTLNQRLPEGLAADTVYDDSEFYEDRINLLLRNGFLGFVLVIVLLTLFLEPRLAFWVTLGIPISFLGAMLLMPAMDVSFNMISLFGFIVTLGIVVDDAIIVGENIYHQRELGHGRLKAAVLGARSVATPVTFAILTTIVAFSPLLFVPGPAGNFFRVLPAIVICVLLMSLVESLLILPSHLAHSRHPKNTGVEGYLVRIQHRVAAWMERVIEQRYTPVVRWATSHRTIVIALGIAVFVSSIGLVAGGRVKAEFFPNIEADFIFANIQVPYGSNIDRTREVLDEAVSALYATLDEYPDDADIIESVITELGSQPSLSPAYRESNGLGSSHLMSVQVSLSPWETRTVTAQAFSDRWREKVQQIPGVERTNFIYTTGPGAGSDLTIQLKHHDVATLEQAADALVERLQRFSGLSDIDNGYSGGKEQLDITLTPAGKTLGLTAAEVGRQVRGAFFGAEALRQQRGRDEVRVMVRLPEAERAEEATLEELLIRTPAGGLAPLREIAQIERGQAYTTIRRDQGRRVLNVTADVDTNTTQTNDVIAELERDSLPALMDRYIGLEYSFEGANRDEAESSSAIGRGFVLALIGIFVLLAMAFRSYLQPVIVMSAIPFGMVGAIVGHLLLGYKMSFVSLFGIVALSGVVVNDSLVLIDAANRYHREGMSKRDAIIRAGQRRFRPIVLTSLTTFLGLAPMILETSLQARFIIPMAISLGFGILFATVIILLLVPAVFLVIEDLRDWLADRFGGAEHPEQEDELA</sequence>
<reference evidence="2 3" key="1">
    <citation type="submission" date="2018-05" db="EMBL/GenBank/DDBJ databases">
        <title>Abyssibacter profundi OUC007T gen. nov., sp. nov, a marine bacterium isolated from seawater of the Mariana Trench.</title>
        <authorList>
            <person name="Zhou S."/>
        </authorList>
    </citation>
    <scope>NUCLEOTIDE SEQUENCE [LARGE SCALE GENOMIC DNA]</scope>
    <source>
        <strain evidence="2 3">OUC007</strain>
    </source>
</reference>
<feature type="transmembrane region" description="Helical" evidence="1">
    <location>
        <begin position="344"/>
        <end position="363"/>
    </location>
</feature>
<feature type="transmembrane region" description="Helical" evidence="1">
    <location>
        <begin position="941"/>
        <end position="966"/>
    </location>
</feature>
<feature type="transmembrane region" description="Helical" evidence="1">
    <location>
        <begin position="399"/>
        <end position="421"/>
    </location>
</feature>
<feature type="transmembrane region" description="Helical" evidence="1">
    <location>
        <begin position="1018"/>
        <end position="1044"/>
    </location>
</feature>
<dbReference type="Gene3D" id="3.30.2090.10">
    <property type="entry name" value="Multidrug efflux transporter AcrB TolC docking domain, DN and DC subdomains"/>
    <property type="match status" value="2"/>
</dbReference>
<keyword evidence="1" id="KW-0812">Transmembrane</keyword>
<dbReference type="Proteomes" id="UP000251800">
    <property type="component" value="Unassembled WGS sequence"/>
</dbReference>
<dbReference type="Pfam" id="PF00873">
    <property type="entry name" value="ACR_tran"/>
    <property type="match status" value="1"/>
</dbReference>
<feature type="transmembrane region" description="Helical" evidence="1">
    <location>
        <begin position="469"/>
        <end position="492"/>
    </location>
</feature>
<dbReference type="InterPro" id="IPR001036">
    <property type="entry name" value="Acrflvin-R"/>
</dbReference>
<dbReference type="InterPro" id="IPR027463">
    <property type="entry name" value="AcrB_DN_DC_subdom"/>
</dbReference>
<dbReference type="PANTHER" id="PTHR32063:SF33">
    <property type="entry name" value="RND SUPERFAMILY EFFLUX PUMP PERMEASE COMPONENT"/>
    <property type="match status" value="1"/>
</dbReference>
<dbReference type="EMBL" id="QEQK01000001">
    <property type="protein sequence ID" value="PWN57695.1"/>
    <property type="molecule type" value="Genomic_DNA"/>
</dbReference>
<accession>A0A363UQA2</accession>
<dbReference type="SUPFAM" id="SSF82714">
    <property type="entry name" value="Multidrug efflux transporter AcrB TolC docking domain, DN and DC subdomains"/>
    <property type="match status" value="2"/>
</dbReference>
<gene>
    <name evidence="2" type="ORF">DEH80_00710</name>
</gene>
<dbReference type="GO" id="GO:0042910">
    <property type="term" value="F:xenobiotic transmembrane transporter activity"/>
    <property type="evidence" value="ECO:0007669"/>
    <property type="project" value="TreeGrafter"/>
</dbReference>
<protein>
    <submittedName>
        <fullName evidence="2">AcrB/AcrD/AcrF family protein</fullName>
    </submittedName>
</protein>
<dbReference type="SUPFAM" id="SSF82693">
    <property type="entry name" value="Multidrug efflux transporter AcrB pore domain, PN1, PN2, PC1 and PC2 subdomains"/>
    <property type="match status" value="3"/>
</dbReference>